<dbReference type="InterPro" id="IPR011330">
    <property type="entry name" value="Glyco_hydro/deAcase_b/a-brl"/>
</dbReference>
<dbReference type="Gene3D" id="3.20.110.10">
    <property type="entry name" value="Glycoside hydrolase 38, N terminal domain"/>
    <property type="match status" value="1"/>
</dbReference>
<keyword evidence="4" id="KW-1185">Reference proteome</keyword>
<reference evidence="3" key="1">
    <citation type="submission" date="2010-02" db="EMBL/GenBank/DDBJ databases">
        <title>Sequencing and annotation of the Blastocystis hominis genome.</title>
        <authorList>
            <person name="Wincker P."/>
        </authorList>
    </citation>
    <scope>NUCLEOTIDE SEQUENCE</scope>
    <source>
        <strain evidence="3">Singapore isolate B</strain>
    </source>
</reference>
<proteinExistence type="predicted"/>
<evidence type="ECO:0000259" key="2">
    <source>
        <dbReference type="Pfam" id="PF01074"/>
    </source>
</evidence>
<dbReference type="Pfam" id="PF01074">
    <property type="entry name" value="Glyco_hydro_38N"/>
    <property type="match status" value="1"/>
</dbReference>
<organism evidence="3">
    <name type="scientific">Blastocystis hominis</name>
    <dbReference type="NCBI Taxonomy" id="12968"/>
    <lineage>
        <taxon>Eukaryota</taxon>
        <taxon>Sar</taxon>
        <taxon>Stramenopiles</taxon>
        <taxon>Bigyra</taxon>
        <taxon>Opalozoa</taxon>
        <taxon>Opalinata</taxon>
        <taxon>Blastocystidae</taxon>
        <taxon>Blastocystis</taxon>
    </lineage>
</organism>
<feature type="region of interest" description="Disordered" evidence="1">
    <location>
        <begin position="434"/>
        <end position="456"/>
    </location>
</feature>
<accession>D8M243</accession>
<dbReference type="EMBL" id="FN668647">
    <property type="protein sequence ID" value="CBK22132.2"/>
    <property type="molecule type" value="Genomic_DNA"/>
</dbReference>
<dbReference type="OrthoDB" id="2016903at2759"/>
<dbReference type="AlphaFoldDB" id="D8M243"/>
<dbReference type="GO" id="GO:0004559">
    <property type="term" value="F:alpha-mannosidase activity"/>
    <property type="evidence" value="ECO:0007669"/>
    <property type="project" value="InterPro"/>
</dbReference>
<dbReference type="InterPro" id="IPR027291">
    <property type="entry name" value="Glyco_hydro_38_N_sf"/>
</dbReference>
<dbReference type="InParanoid" id="D8M243"/>
<evidence type="ECO:0000256" key="1">
    <source>
        <dbReference type="SAM" id="MobiDB-lite"/>
    </source>
</evidence>
<dbReference type="GO" id="GO:0006013">
    <property type="term" value="P:mannose metabolic process"/>
    <property type="evidence" value="ECO:0007669"/>
    <property type="project" value="InterPro"/>
</dbReference>
<evidence type="ECO:0000313" key="4">
    <source>
        <dbReference type="Proteomes" id="UP000008312"/>
    </source>
</evidence>
<sequence length="456" mass="50505">MFFETKSHNSTPIFHHVVIVPPEQSIYSSQNAAFNSLESLESVNGVFKERATDDPNGFCEHGIPESISPSIPRAASSESFVKKRTISIIPYFDVSYRELSLPKVFDVLSLSLPLSFILGILSPLFLSLPTPLLPPLLPHHVLPFSLIITPSIIDLPSFQFWWHHTDPPSHARFRSLLQNGQVQFNAGMWTAANIALLEENDLIDLLTAGKRWILSVFNVTVTTGIIMGDASYPRGFLSILRKAGLELVIMYHMSVNSPYFDKSDPYGPYYAHGGVNKTTGEFLSQTPNLYEFGPTSSDCIRIMHAYLEESRFVSHLVNVGCIADNTQRATQRGWQAELQRWAATQLSAAHPNHEHVALLWNVQSQRCASLADAFIAAGELVKLPLEAVRARALMNTVDEFAGILAGDHGRLPRVERSMVPVLWSRAKRPLEFAVSDTSKRSSAAAKPPNGPGPMGH</sequence>
<dbReference type="InterPro" id="IPR000602">
    <property type="entry name" value="Glyco_hydro_38_N"/>
</dbReference>
<evidence type="ECO:0000313" key="3">
    <source>
        <dbReference type="EMBL" id="CBK22132.2"/>
    </source>
</evidence>
<feature type="domain" description="Glycoside hydrolase family 38 N-terminal" evidence="2">
    <location>
        <begin position="158"/>
        <end position="254"/>
    </location>
</feature>
<dbReference type="Proteomes" id="UP000008312">
    <property type="component" value="Unassembled WGS sequence"/>
</dbReference>
<dbReference type="RefSeq" id="XP_012896180.1">
    <property type="nucleotide sequence ID" value="XM_013040726.1"/>
</dbReference>
<protein>
    <recommendedName>
        <fullName evidence="2">Glycoside hydrolase family 38 N-terminal domain-containing protein</fullName>
    </recommendedName>
</protein>
<name>D8M243_BLAHO</name>
<dbReference type="SUPFAM" id="SSF88713">
    <property type="entry name" value="Glycoside hydrolase/deacetylase"/>
    <property type="match status" value="1"/>
</dbReference>
<gene>
    <name evidence="3" type="ORF">GSBLH_T00006400001</name>
</gene>
<dbReference type="GeneID" id="24922525"/>